<name>A0AA40CTR8_9PEZI</name>
<feature type="domain" description="NmrA-like" evidence="1">
    <location>
        <begin position="15"/>
        <end position="282"/>
    </location>
</feature>
<dbReference type="InterPro" id="IPR051604">
    <property type="entry name" value="Ergot_Alk_Oxidoreductase"/>
</dbReference>
<dbReference type="Gene3D" id="3.40.50.720">
    <property type="entry name" value="NAD(P)-binding Rossmann-like Domain"/>
    <property type="match status" value="1"/>
</dbReference>
<comment type="caution">
    <text evidence="2">The sequence shown here is derived from an EMBL/GenBank/DDBJ whole genome shotgun (WGS) entry which is preliminary data.</text>
</comment>
<dbReference type="PANTHER" id="PTHR43162:SF1">
    <property type="entry name" value="PRESTALK A DIFFERENTIATION PROTEIN A"/>
    <property type="match status" value="1"/>
</dbReference>
<dbReference type="SUPFAM" id="SSF51735">
    <property type="entry name" value="NAD(P)-binding Rossmann-fold domains"/>
    <property type="match status" value="1"/>
</dbReference>
<evidence type="ECO:0000259" key="1">
    <source>
        <dbReference type="Pfam" id="PF05368"/>
    </source>
</evidence>
<evidence type="ECO:0000313" key="3">
    <source>
        <dbReference type="Proteomes" id="UP001174936"/>
    </source>
</evidence>
<proteinExistence type="predicted"/>
<dbReference type="EMBL" id="JAULSV010000003">
    <property type="protein sequence ID" value="KAK0648739.1"/>
    <property type="molecule type" value="Genomic_DNA"/>
</dbReference>
<reference evidence="2" key="1">
    <citation type="submission" date="2023-06" db="EMBL/GenBank/DDBJ databases">
        <title>Genome-scale phylogeny and comparative genomics of the fungal order Sordariales.</title>
        <authorList>
            <consortium name="Lawrence Berkeley National Laboratory"/>
            <person name="Hensen N."/>
            <person name="Bonometti L."/>
            <person name="Westerberg I."/>
            <person name="Brannstrom I.O."/>
            <person name="Guillou S."/>
            <person name="Cros-Aarteil S."/>
            <person name="Calhoun S."/>
            <person name="Haridas S."/>
            <person name="Kuo A."/>
            <person name="Mondo S."/>
            <person name="Pangilinan J."/>
            <person name="Riley R."/>
            <person name="Labutti K."/>
            <person name="Andreopoulos B."/>
            <person name="Lipzen A."/>
            <person name="Chen C."/>
            <person name="Yanf M."/>
            <person name="Daum C."/>
            <person name="Ng V."/>
            <person name="Clum A."/>
            <person name="Steindorff A."/>
            <person name="Ohm R."/>
            <person name="Martin F."/>
            <person name="Silar P."/>
            <person name="Natvig D."/>
            <person name="Lalanne C."/>
            <person name="Gautier V."/>
            <person name="Ament-Velasquez S.L."/>
            <person name="Kruys A."/>
            <person name="Hutchinson M.I."/>
            <person name="Powell A.J."/>
            <person name="Barry K."/>
            <person name="Miller A.N."/>
            <person name="Grigoriev I.V."/>
            <person name="Debuchy R."/>
            <person name="Gladieux P."/>
            <person name="Thoren M.H."/>
            <person name="Johannesson H."/>
        </authorList>
    </citation>
    <scope>NUCLEOTIDE SEQUENCE</scope>
    <source>
        <strain evidence="2">SMH2532-1</strain>
    </source>
</reference>
<keyword evidence="3" id="KW-1185">Reference proteome</keyword>
<sequence>MSNTTSLTQTSSAPKTRVLVFGPTGQVGRYVALTAHRVGAHVTLAMRDPSKPISSLAGNGTEEQNFPRVKADLTDPASLTTAVTSTQSTHAFLYLPFNTPDFMRSAAEALRSAGITFVVFLSSSTITTSIDSVTPTHPISYGHAQVEKNLRDVFGPGGYVAIRGGYFASNTKLWKAQLASGEMKIKCAEARFDFISGEDVGSVAGVILAKGPKAVEGKGYIEVVGNTLISQREAAGILGRVLGKQLKFAEPDEEEVVRDIMRDMHCPEPVARYISGVLEAREKEEDGMYEGVRYEEGGKNIERFLGRVQIPFEAWAEENKELFL</sequence>
<evidence type="ECO:0000313" key="2">
    <source>
        <dbReference type="EMBL" id="KAK0648739.1"/>
    </source>
</evidence>
<dbReference type="InterPro" id="IPR008030">
    <property type="entry name" value="NmrA-like"/>
</dbReference>
<dbReference type="AlphaFoldDB" id="A0AA40CTR8"/>
<gene>
    <name evidence="2" type="ORF">B0T16DRAFT_326029</name>
</gene>
<protein>
    <submittedName>
        <fullName evidence="2">NmrA-like family protein</fullName>
    </submittedName>
</protein>
<dbReference type="Proteomes" id="UP001174936">
    <property type="component" value="Unassembled WGS sequence"/>
</dbReference>
<dbReference type="Pfam" id="PF05368">
    <property type="entry name" value="NmrA"/>
    <property type="match status" value="1"/>
</dbReference>
<dbReference type="PANTHER" id="PTHR43162">
    <property type="match status" value="1"/>
</dbReference>
<accession>A0AA40CTR8</accession>
<organism evidence="2 3">
    <name type="scientific">Cercophora newfieldiana</name>
    <dbReference type="NCBI Taxonomy" id="92897"/>
    <lineage>
        <taxon>Eukaryota</taxon>
        <taxon>Fungi</taxon>
        <taxon>Dikarya</taxon>
        <taxon>Ascomycota</taxon>
        <taxon>Pezizomycotina</taxon>
        <taxon>Sordariomycetes</taxon>
        <taxon>Sordariomycetidae</taxon>
        <taxon>Sordariales</taxon>
        <taxon>Lasiosphaeriaceae</taxon>
        <taxon>Cercophora</taxon>
    </lineage>
</organism>
<dbReference type="InterPro" id="IPR036291">
    <property type="entry name" value="NAD(P)-bd_dom_sf"/>
</dbReference>